<dbReference type="Pfam" id="PF13692">
    <property type="entry name" value="Glyco_trans_1_4"/>
    <property type="match status" value="1"/>
</dbReference>
<dbReference type="SUPFAM" id="SSF53756">
    <property type="entry name" value="UDP-Glycosyltransferase/glycogen phosphorylase"/>
    <property type="match status" value="1"/>
</dbReference>
<evidence type="ECO:0000313" key="3">
    <source>
        <dbReference type="Proteomes" id="UP001595632"/>
    </source>
</evidence>
<dbReference type="Gene3D" id="3.40.50.2000">
    <property type="entry name" value="Glycogen Phosphorylase B"/>
    <property type="match status" value="2"/>
</dbReference>
<dbReference type="CDD" id="cd03794">
    <property type="entry name" value="GT4_WbuB-like"/>
    <property type="match status" value="1"/>
</dbReference>
<evidence type="ECO:0000259" key="1">
    <source>
        <dbReference type="Pfam" id="PF13579"/>
    </source>
</evidence>
<sequence length="427" mass="47805">MNERFDAESTTFSTSRKVLIVVENLPVPLDRRVWLEATTLKDAGYEVSVICPTGRGWDKLYEEIDGIRIWRHPMPPEAHSGALAYAREYGAAIWNWFRLASKVRREVGFDVIHGCNPPDLVFLLAWWHRIRGVRFLFDHHDVCPELFEAKFGKRGMLWRLMLMLERMTFASASVSIATNGSFRDIAIRRGKMKPEDVFVVRSAPQVEKFRPGPGNPDYRKGAGTVLGYVGVIGQQEGMDLLVAAVDHLVNKMGRTDIHSVIVGFGPHLEEVKADVARRGLADHFTFTGPLYGDDLLDALNVIDIGVAPDPKNTMNDISTMNKIMEYMTLEKPSVQFDLTEGKVSAGDAALCATNNDPVDFAEKIAQLMDDPEKGKEMGQTGRRRVMRELSWAHSVPPLLAAYERIFVKSGHPASVKNVTKVVQEAEV</sequence>
<reference evidence="3" key="1">
    <citation type="journal article" date="2019" name="Int. J. Syst. Evol. Microbiol.">
        <title>The Global Catalogue of Microorganisms (GCM) 10K type strain sequencing project: providing services to taxonomists for standard genome sequencing and annotation.</title>
        <authorList>
            <consortium name="The Broad Institute Genomics Platform"/>
            <consortium name="The Broad Institute Genome Sequencing Center for Infectious Disease"/>
            <person name="Wu L."/>
            <person name="Ma J."/>
        </authorList>
    </citation>
    <scope>NUCLEOTIDE SEQUENCE [LARGE SCALE GENOMIC DNA]</scope>
    <source>
        <strain evidence="3">KCTC 52366</strain>
    </source>
</reference>
<dbReference type="RefSeq" id="WP_275632781.1">
    <property type="nucleotide sequence ID" value="NZ_JARGYD010000003.1"/>
</dbReference>
<protein>
    <submittedName>
        <fullName evidence="2">Glycosyltransferase family 4 protein</fullName>
    </submittedName>
</protein>
<name>A0ABV7GVY7_9RHOB</name>
<organism evidence="2 3">
    <name type="scientific">Psychromarinibacter halotolerans</name>
    <dbReference type="NCBI Taxonomy" id="1775175"/>
    <lineage>
        <taxon>Bacteria</taxon>
        <taxon>Pseudomonadati</taxon>
        <taxon>Pseudomonadota</taxon>
        <taxon>Alphaproteobacteria</taxon>
        <taxon>Rhodobacterales</taxon>
        <taxon>Paracoccaceae</taxon>
        <taxon>Psychromarinibacter</taxon>
    </lineage>
</organism>
<dbReference type="Proteomes" id="UP001595632">
    <property type="component" value="Unassembled WGS sequence"/>
</dbReference>
<proteinExistence type="predicted"/>
<comment type="caution">
    <text evidence="2">The sequence shown here is derived from an EMBL/GenBank/DDBJ whole genome shotgun (WGS) entry which is preliminary data.</text>
</comment>
<dbReference type="InterPro" id="IPR050194">
    <property type="entry name" value="Glycosyltransferase_grp1"/>
</dbReference>
<dbReference type="PANTHER" id="PTHR45947:SF3">
    <property type="entry name" value="SULFOQUINOVOSYL TRANSFERASE SQD2"/>
    <property type="match status" value="1"/>
</dbReference>
<dbReference type="PANTHER" id="PTHR45947">
    <property type="entry name" value="SULFOQUINOVOSYL TRANSFERASE SQD2"/>
    <property type="match status" value="1"/>
</dbReference>
<dbReference type="Pfam" id="PF13579">
    <property type="entry name" value="Glyco_trans_4_4"/>
    <property type="match status" value="1"/>
</dbReference>
<accession>A0ABV7GVY7</accession>
<gene>
    <name evidence="2" type="ORF">ACFOGP_24140</name>
</gene>
<keyword evidence="3" id="KW-1185">Reference proteome</keyword>
<evidence type="ECO:0000313" key="2">
    <source>
        <dbReference type="EMBL" id="MFC3145834.1"/>
    </source>
</evidence>
<dbReference type="InterPro" id="IPR028098">
    <property type="entry name" value="Glyco_trans_4-like_N"/>
</dbReference>
<dbReference type="EMBL" id="JBHRTB010000010">
    <property type="protein sequence ID" value="MFC3145834.1"/>
    <property type="molecule type" value="Genomic_DNA"/>
</dbReference>
<feature type="domain" description="Glycosyltransferase subfamily 4-like N-terminal" evidence="1">
    <location>
        <begin position="32"/>
        <end position="200"/>
    </location>
</feature>